<dbReference type="InterPro" id="IPR020209">
    <property type="entry name" value="Cas6b_C"/>
</dbReference>
<dbReference type="EMBL" id="DSTU01000007">
    <property type="protein sequence ID" value="HFJ54128.1"/>
    <property type="molecule type" value="Genomic_DNA"/>
</dbReference>
<evidence type="ECO:0000313" key="3">
    <source>
        <dbReference type="EMBL" id="HEA87202.1"/>
    </source>
</evidence>
<dbReference type="Pfam" id="PF17262">
    <property type="entry name" value="Cas6b_C"/>
    <property type="match status" value="1"/>
</dbReference>
<sequence length="219" mass="25041">MKLRTALLTFSFNEPVCARADRLRGFFATHFGGFRLVHHHLDDNRLLYRTPLIQYKVVNRQPLVLGVNEGADILRQIYEQLQFIRIGQTDYRLEYKRLYLGEERFGESAGVHTYTFLTPWLALNEQNYQHYVCAGSGAARRALLERILVGNILSLAKGLGYMVTAPIEAEIENYREVRTTLKGTPMLGFLGSFRVNFEIPEYFGLGKSVSRGFGTIGRL</sequence>
<feature type="domain" description="Cas6b N-terminal" evidence="2">
    <location>
        <begin position="1"/>
        <end position="101"/>
    </location>
</feature>
<gene>
    <name evidence="3" type="ORF">ENP94_04235</name>
    <name evidence="4" type="ORF">ENS16_05510</name>
</gene>
<dbReference type="InterPro" id="IPR041528">
    <property type="entry name" value="Cas6b_N"/>
</dbReference>
<dbReference type="EMBL" id="DSLG01000004">
    <property type="protein sequence ID" value="HEA87202.1"/>
    <property type="molecule type" value="Genomic_DNA"/>
</dbReference>
<evidence type="ECO:0008006" key="5">
    <source>
        <dbReference type="Google" id="ProtNLM"/>
    </source>
</evidence>
<protein>
    <recommendedName>
        <fullName evidence="5">DNA repair protein</fullName>
    </recommendedName>
</protein>
<feature type="domain" description="Cas6b C-terminal" evidence="1">
    <location>
        <begin position="109"/>
        <end position="218"/>
    </location>
</feature>
<organism evidence="3">
    <name type="scientific">candidate division WOR-3 bacterium</name>
    <dbReference type="NCBI Taxonomy" id="2052148"/>
    <lineage>
        <taxon>Bacteria</taxon>
        <taxon>Bacteria division WOR-3</taxon>
    </lineage>
</organism>
<name>A0A7C1RYM3_UNCW3</name>
<accession>A0A7C1RYM3</accession>
<evidence type="ECO:0000313" key="4">
    <source>
        <dbReference type="EMBL" id="HFJ54128.1"/>
    </source>
</evidence>
<evidence type="ECO:0000259" key="2">
    <source>
        <dbReference type="Pfam" id="PF17955"/>
    </source>
</evidence>
<evidence type="ECO:0000259" key="1">
    <source>
        <dbReference type="Pfam" id="PF17262"/>
    </source>
</evidence>
<comment type="caution">
    <text evidence="3">The sequence shown here is derived from an EMBL/GenBank/DDBJ whole genome shotgun (WGS) entry which is preliminary data.</text>
</comment>
<dbReference type="AlphaFoldDB" id="A0A7C1RYM3"/>
<reference evidence="3" key="1">
    <citation type="journal article" date="2020" name="mSystems">
        <title>Genome- and Community-Level Interaction Insights into Carbon Utilization and Element Cycling Functions of Hydrothermarchaeota in Hydrothermal Sediment.</title>
        <authorList>
            <person name="Zhou Z."/>
            <person name="Liu Y."/>
            <person name="Xu W."/>
            <person name="Pan J."/>
            <person name="Luo Z.H."/>
            <person name="Li M."/>
        </authorList>
    </citation>
    <scope>NUCLEOTIDE SEQUENCE [LARGE SCALE GENOMIC DNA]</scope>
    <source>
        <strain evidence="3">SpSt-265</strain>
        <strain evidence="4">SpSt-465</strain>
    </source>
</reference>
<dbReference type="Pfam" id="PF17955">
    <property type="entry name" value="Cas6b_N"/>
    <property type="match status" value="1"/>
</dbReference>
<proteinExistence type="predicted"/>